<dbReference type="RefSeq" id="WP_076614161.1">
    <property type="nucleotide sequence ID" value="NZ_CP099481.1"/>
</dbReference>
<dbReference type="EMBL" id="CP019323">
    <property type="protein sequence ID" value="APX71657.1"/>
    <property type="molecule type" value="Genomic_DNA"/>
</dbReference>
<feature type="transmembrane region" description="Helical" evidence="2">
    <location>
        <begin position="70"/>
        <end position="94"/>
    </location>
</feature>
<feature type="transmembrane region" description="Helical" evidence="2">
    <location>
        <begin position="114"/>
        <end position="135"/>
    </location>
</feature>
<accession>A0A1P8Q1E6</accession>
<feature type="transmembrane region" description="Helical" evidence="2">
    <location>
        <begin position="156"/>
        <end position="175"/>
    </location>
</feature>
<reference evidence="5" key="1">
    <citation type="submission" date="2016-12" db="EMBL/GenBank/DDBJ databases">
        <authorList>
            <person name="Jung M.Y."/>
            <person name="Lee S.H."/>
        </authorList>
    </citation>
    <scope>NUCLEOTIDE SEQUENCE [LARGE SCALE GENOMIC DNA]</scope>
    <source>
        <strain evidence="5">WiKim39</strain>
    </source>
</reference>
<protein>
    <recommendedName>
        <fullName evidence="3">CAAX prenyl protease 2/Lysostaphin resistance protein A-like domain-containing protein</fullName>
    </recommendedName>
</protein>
<evidence type="ECO:0000313" key="5">
    <source>
        <dbReference type="Proteomes" id="UP000187499"/>
    </source>
</evidence>
<feature type="domain" description="CAAX prenyl protease 2/Lysostaphin resistance protein A-like" evidence="3">
    <location>
        <begin position="117"/>
        <end position="219"/>
    </location>
</feature>
<dbReference type="KEGG" id="lalw:BTM29_03385"/>
<evidence type="ECO:0000313" key="4">
    <source>
        <dbReference type="EMBL" id="APX71657.1"/>
    </source>
</evidence>
<name>A0A1P8Q1E6_9LACO</name>
<dbReference type="Proteomes" id="UP000187499">
    <property type="component" value="Chromosome"/>
</dbReference>
<dbReference type="AlphaFoldDB" id="A0A1P8Q1E6"/>
<keyword evidence="2" id="KW-0472">Membrane</keyword>
<evidence type="ECO:0000256" key="1">
    <source>
        <dbReference type="ARBA" id="ARBA00009067"/>
    </source>
</evidence>
<keyword evidence="2" id="KW-0812">Transmembrane</keyword>
<organism evidence="4 5">
    <name type="scientific">Companilactobacillus allii</name>
    <dbReference type="NCBI Taxonomy" id="1847728"/>
    <lineage>
        <taxon>Bacteria</taxon>
        <taxon>Bacillati</taxon>
        <taxon>Bacillota</taxon>
        <taxon>Bacilli</taxon>
        <taxon>Lactobacillales</taxon>
        <taxon>Lactobacillaceae</taxon>
        <taxon>Companilactobacillus</taxon>
    </lineage>
</organism>
<feature type="transmembrane region" description="Helical" evidence="2">
    <location>
        <begin position="206"/>
        <end position="225"/>
    </location>
</feature>
<dbReference type="Pfam" id="PF02517">
    <property type="entry name" value="Rce1-like"/>
    <property type="match status" value="1"/>
</dbReference>
<comment type="similarity">
    <text evidence="1">Belongs to the UPF0177 family.</text>
</comment>
<evidence type="ECO:0000259" key="3">
    <source>
        <dbReference type="Pfam" id="PF02517"/>
    </source>
</evidence>
<feature type="transmembrane region" description="Helical" evidence="2">
    <location>
        <begin position="12"/>
        <end position="30"/>
    </location>
</feature>
<dbReference type="GO" id="GO:0004175">
    <property type="term" value="F:endopeptidase activity"/>
    <property type="evidence" value="ECO:0007669"/>
    <property type="project" value="UniProtKB-ARBA"/>
</dbReference>
<dbReference type="GO" id="GO:0080120">
    <property type="term" value="P:CAAX-box protein maturation"/>
    <property type="evidence" value="ECO:0007669"/>
    <property type="project" value="UniProtKB-ARBA"/>
</dbReference>
<keyword evidence="2" id="KW-1133">Transmembrane helix</keyword>
<evidence type="ECO:0000256" key="2">
    <source>
        <dbReference type="SAM" id="Phobius"/>
    </source>
</evidence>
<dbReference type="InterPro" id="IPR003675">
    <property type="entry name" value="Rce1/LyrA-like_dom"/>
</dbReference>
<keyword evidence="5" id="KW-1185">Reference proteome</keyword>
<gene>
    <name evidence="4" type="ORF">BTM29_03385</name>
</gene>
<feature type="transmembrane region" description="Helical" evidence="2">
    <location>
        <begin position="181"/>
        <end position="199"/>
    </location>
</feature>
<feature type="transmembrane region" description="Helical" evidence="2">
    <location>
        <begin position="36"/>
        <end position="58"/>
    </location>
</feature>
<sequence>MNKQSLKLPILLTIYFLIVEFSMNLFQMFLTQKISSIITVLLEYFLCISLLISIKSYLRNDFISIKTNKTKLILILIPLFIILSLAFQIVLQNIIPSTPSNQSAVVGELNNNSIVGLIMISILIVIIGPISEEILFQFFLQGKLANILNNKFKNSWITTILPIVFSTLLFMIYHLSGMQDILNLSIFTYSDLVLFAILYKITDYNILYPIAMHIGLNLISLIFTLM</sequence>
<proteinExistence type="inferred from homology"/>